<feature type="region of interest" description="Disordered" evidence="1">
    <location>
        <begin position="35"/>
        <end position="62"/>
    </location>
</feature>
<reference evidence="2" key="3">
    <citation type="submission" date="2025-09" db="UniProtKB">
        <authorList>
            <consortium name="Ensembl"/>
        </authorList>
    </citation>
    <scope>IDENTIFICATION</scope>
</reference>
<evidence type="ECO:0000313" key="2">
    <source>
        <dbReference type="Ensembl" id="ENSCSEP00000022880.1"/>
    </source>
</evidence>
<organism evidence="2 3">
    <name type="scientific">Cynoglossus semilaevis</name>
    <name type="common">Tongue sole</name>
    <dbReference type="NCBI Taxonomy" id="244447"/>
    <lineage>
        <taxon>Eukaryota</taxon>
        <taxon>Metazoa</taxon>
        <taxon>Chordata</taxon>
        <taxon>Craniata</taxon>
        <taxon>Vertebrata</taxon>
        <taxon>Euteleostomi</taxon>
        <taxon>Actinopterygii</taxon>
        <taxon>Neopterygii</taxon>
        <taxon>Teleostei</taxon>
        <taxon>Neoteleostei</taxon>
        <taxon>Acanthomorphata</taxon>
        <taxon>Carangaria</taxon>
        <taxon>Pleuronectiformes</taxon>
        <taxon>Pleuronectoidei</taxon>
        <taxon>Cynoglossidae</taxon>
        <taxon>Cynoglossinae</taxon>
        <taxon>Cynoglossus</taxon>
    </lineage>
</organism>
<sequence>MHGHQQSRDGEELVVTHTVTARLLGVAGESRLLVSPNAFSSNDQDQDTEDEDDREPNASNACRVPVYAANHGTSNWLKKK</sequence>
<dbReference type="AlphaFoldDB" id="A0A3P8WE42"/>
<keyword evidence="3" id="KW-1185">Reference proteome</keyword>
<dbReference type="Proteomes" id="UP000265120">
    <property type="component" value="Chromosome 15"/>
</dbReference>
<reference evidence="2" key="2">
    <citation type="submission" date="2025-08" db="UniProtKB">
        <authorList>
            <consortium name="Ensembl"/>
        </authorList>
    </citation>
    <scope>IDENTIFICATION</scope>
</reference>
<reference evidence="2 3" key="1">
    <citation type="journal article" date="2014" name="Nat. Genet.">
        <title>Whole-genome sequence of a flatfish provides insights into ZW sex chromosome evolution and adaptation to a benthic lifestyle.</title>
        <authorList>
            <person name="Chen S."/>
            <person name="Zhang G."/>
            <person name="Shao C."/>
            <person name="Huang Q."/>
            <person name="Liu G."/>
            <person name="Zhang P."/>
            <person name="Song W."/>
            <person name="An N."/>
            <person name="Chalopin D."/>
            <person name="Volff J.N."/>
            <person name="Hong Y."/>
            <person name="Li Q."/>
            <person name="Sha Z."/>
            <person name="Zhou H."/>
            <person name="Xie M."/>
            <person name="Yu Q."/>
            <person name="Liu Y."/>
            <person name="Xiang H."/>
            <person name="Wang N."/>
            <person name="Wu K."/>
            <person name="Yang C."/>
            <person name="Zhou Q."/>
            <person name="Liao X."/>
            <person name="Yang L."/>
            <person name="Hu Q."/>
            <person name="Zhang J."/>
            <person name="Meng L."/>
            <person name="Jin L."/>
            <person name="Tian Y."/>
            <person name="Lian J."/>
            <person name="Yang J."/>
            <person name="Miao G."/>
            <person name="Liu S."/>
            <person name="Liang Z."/>
            <person name="Yan F."/>
            <person name="Li Y."/>
            <person name="Sun B."/>
            <person name="Zhang H."/>
            <person name="Zhang J."/>
            <person name="Zhu Y."/>
            <person name="Du M."/>
            <person name="Zhao Y."/>
            <person name="Schartl M."/>
            <person name="Tang Q."/>
            <person name="Wang J."/>
        </authorList>
    </citation>
    <scope>NUCLEOTIDE SEQUENCE</scope>
</reference>
<evidence type="ECO:0000313" key="3">
    <source>
        <dbReference type="Proteomes" id="UP000265120"/>
    </source>
</evidence>
<name>A0A3P8WE42_CYNSE</name>
<dbReference type="STRING" id="244447.ENSCSEP00000022880"/>
<evidence type="ECO:0000256" key="1">
    <source>
        <dbReference type="SAM" id="MobiDB-lite"/>
    </source>
</evidence>
<proteinExistence type="predicted"/>
<dbReference type="OMA" id="HQQSRYW"/>
<dbReference type="Ensembl" id="ENSCSET00000023175.1">
    <property type="protein sequence ID" value="ENSCSEP00000022880.1"/>
    <property type="gene ID" value="ENSCSEG00000014577.1"/>
</dbReference>
<protein>
    <submittedName>
        <fullName evidence="2">Uncharacterized protein</fullName>
    </submittedName>
</protein>
<dbReference type="InParanoid" id="A0A3P8WE42"/>
<accession>A0A3P8WE42</accession>
<dbReference type="GeneTree" id="ENSGT00990000203874"/>
<feature type="compositionally biased region" description="Acidic residues" evidence="1">
    <location>
        <begin position="44"/>
        <end position="54"/>
    </location>
</feature>